<dbReference type="InterPro" id="IPR036388">
    <property type="entry name" value="WH-like_DNA-bd_sf"/>
</dbReference>
<dbReference type="RefSeq" id="WP_013662981.1">
    <property type="nucleotide sequence ID" value="NC_015276.1"/>
</dbReference>
<evidence type="ECO:0000259" key="5">
    <source>
        <dbReference type="PROSITE" id="PS50931"/>
    </source>
</evidence>
<dbReference type="FunFam" id="1.10.10.10:FF:000001">
    <property type="entry name" value="LysR family transcriptional regulator"/>
    <property type="match status" value="1"/>
</dbReference>
<dbReference type="GO" id="GO:0003700">
    <property type="term" value="F:DNA-binding transcription factor activity"/>
    <property type="evidence" value="ECO:0007669"/>
    <property type="project" value="InterPro"/>
</dbReference>
<dbReference type="STRING" id="717774.Marme_3869"/>
<dbReference type="KEGG" id="mme:Marme_3869"/>
<dbReference type="eggNOG" id="COG0583">
    <property type="taxonomic scope" value="Bacteria"/>
</dbReference>
<dbReference type="AlphaFoldDB" id="F2JXT1"/>
<organism evidence="6 7">
    <name type="scientific">Marinomonas mediterranea (strain ATCC 700492 / JCM 21426 / NBRC 103028 / MMB-1)</name>
    <dbReference type="NCBI Taxonomy" id="717774"/>
    <lineage>
        <taxon>Bacteria</taxon>
        <taxon>Pseudomonadati</taxon>
        <taxon>Pseudomonadota</taxon>
        <taxon>Gammaproteobacteria</taxon>
        <taxon>Oceanospirillales</taxon>
        <taxon>Oceanospirillaceae</taxon>
        <taxon>Marinomonas</taxon>
    </lineage>
</organism>
<sequence>MDLFQSMKAFVTTVHSGSMSAAAEQLNITSAMVGQHIASLESRLGTRLLNRTTRRQNLTDFGESYLEQCLDILERVAVAEMEAEAQSSEARGTLRITAPVTFGSSVLMPVLVRYRRLSPRVKVDVVLTDQNLDLIEERVDLAFRIGEVPDSRLIQRKLMPYKMVLCASPDYLRNQGVPEQPEDLAHHELVRFAVSSGAPLKLFKNDEMREVSPSCMVTMNSGQALVNAALRGLGIIVQPEVLVKDHIADGTLRPILPDWQFRERPVSLLYYRDQKMTPRVRSFIECVMSDFQAP</sequence>
<accession>F2JXT1</accession>
<dbReference type="SUPFAM" id="SSF53850">
    <property type="entry name" value="Periplasmic binding protein-like II"/>
    <property type="match status" value="1"/>
</dbReference>
<reference evidence="6 7" key="1">
    <citation type="journal article" date="2012" name="Stand. Genomic Sci.">
        <title>Complete genome sequence of the melanogenic marine bacterium Marinomonas mediterranea type strain (MMB-1(T)).</title>
        <authorList>
            <person name="Lucas-Elio P."/>
            <person name="Goodwin L."/>
            <person name="Woyke T."/>
            <person name="Pitluck S."/>
            <person name="Nolan M."/>
            <person name="Kyrpides N.C."/>
            <person name="Detter J.C."/>
            <person name="Copeland A."/>
            <person name="Teshima H."/>
            <person name="Bruce D."/>
            <person name="Detter C."/>
            <person name="Tapia R."/>
            <person name="Han S."/>
            <person name="Land M.L."/>
            <person name="Ivanova N."/>
            <person name="Mikhailova N."/>
            <person name="Johnston A.W."/>
            <person name="Sanchez-Amat A."/>
        </authorList>
    </citation>
    <scope>NUCLEOTIDE SEQUENCE [LARGE SCALE GENOMIC DNA]</scope>
    <source>
        <strain evidence="7">ATCC 700492 / JCM 21426 / NBRC 103028 / MMB-1</strain>
    </source>
</reference>
<dbReference type="PANTHER" id="PTHR30537:SF3">
    <property type="entry name" value="TRANSCRIPTIONAL REGULATORY PROTEIN"/>
    <property type="match status" value="1"/>
</dbReference>
<dbReference type="Pfam" id="PF00126">
    <property type="entry name" value="HTH_1"/>
    <property type="match status" value="1"/>
</dbReference>
<evidence type="ECO:0000256" key="3">
    <source>
        <dbReference type="ARBA" id="ARBA00023125"/>
    </source>
</evidence>
<keyword evidence="4" id="KW-0804">Transcription</keyword>
<evidence type="ECO:0000313" key="7">
    <source>
        <dbReference type="Proteomes" id="UP000001062"/>
    </source>
</evidence>
<dbReference type="GO" id="GO:0006351">
    <property type="term" value="P:DNA-templated transcription"/>
    <property type="evidence" value="ECO:0007669"/>
    <property type="project" value="TreeGrafter"/>
</dbReference>
<gene>
    <name evidence="6" type="ordered locus">Marme_3869</name>
</gene>
<comment type="similarity">
    <text evidence="1">Belongs to the LysR transcriptional regulatory family.</text>
</comment>
<feature type="domain" description="HTH lysR-type" evidence="5">
    <location>
        <begin position="1"/>
        <end position="59"/>
    </location>
</feature>
<dbReference type="Gene3D" id="3.40.190.290">
    <property type="match status" value="1"/>
</dbReference>
<dbReference type="PROSITE" id="PS50931">
    <property type="entry name" value="HTH_LYSR"/>
    <property type="match status" value="1"/>
</dbReference>
<dbReference type="InterPro" id="IPR058163">
    <property type="entry name" value="LysR-type_TF_proteobact-type"/>
</dbReference>
<keyword evidence="7" id="KW-1185">Reference proteome</keyword>
<dbReference type="HOGENOM" id="CLU_039613_16_3_6"/>
<dbReference type="OrthoDB" id="9815676at2"/>
<dbReference type="InterPro" id="IPR036390">
    <property type="entry name" value="WH_DNA-bd_sf"/>
</dbReference>
<keyword evidence="3" id="KW-0238">DNA-binding</keyword>
<dbReference type="PATRIC" id="fig|717774.3.peg.3987"/>
<dbReference type="Pfam" id="PF03466">
    <property type="entry name" value="LysR_substrate"/>
    <property type="match status" value="1"/>
</dbReference>
<keyword evidence="2" id="KW-0805">Transcription regulation</keyword>
<dbReference type="PANTHER" id="PTHR30537">
    <property type="entry name" value="HTH-TYPE TRANSCRIPTIONAL REGULATOR"/>
    <property type="match status" value="1"/>
</dbReference>
<dbReference type="Proteomes" id="UP000001062">
    <property type="component" value="Chromosome"/>
</dbReference>
<evidence type="ECO:0000256" key="4">
    <source>
        <dbReference type="ARBA" id="ARBA00023163"/>
    </source>
</evidence>
<proteinExistence type="inferred from homology"/>
<dbReference type="InterPro" id="IPR005119">
    <property type="entry name" value="LysR_subst-bd"/>
</dbReference>
<protein>
    <submittedName>
        <fullName evidence="6">Transcriptional regulator, LysR family</fullName>
    </submittedName>
</protein>
<name>F2JXT1_MARM1</name>
<dbReference type="InterPro" id="IPR000847">
    <property type="entry name" value="LysR_HTH_N"/>
</dbReference>
<evidence type="ECO:0000313" key="6">
    <source>
        <dbReference type="EMBL" id="ADZ93079.1"/>
    </source>
</evidence>
<dbReference type="SUPFAM" id="SSF46785">
    <property type="entry name" value="Winged helix' DNA-binding domain"/>
    <property type="match status" value="1"/>
</dbReference>
<evidence type="ECO:0000256" key="2">
    <source>
        <dbReference type="ARBA" id="ARBA00023015"/>
    </source>
</evidence>
<dbReference type="EMBL" id="CP002583">
    <property type="protein sequence ID" value="ADZ93079.1"/>
    <property type="molecule type" value="Genomic_DNA"/>
</dbReference>
<dbReference type="Gene3D" id="1.10.10.10">
    <property type="entry name" value="Winged helix-like DNA-binding domain superfamily/Winged helix DNA-binding domain"/>
    <property type="match status" value="1"/>
</dbReference>
<dbReference type="GO" id="GO:0043565">
    <property type="term" value="F:sequence-specific DNA binding"/>
    <property type="evidence" value="ECO:0007669"/>
    <property type="project" value="TreeGrafter"/>
</dbReference>
<evidence type="ECO:0000256" key="1">
    <source>
        <dbReference type="ARBA" id="ARBA00009437"/>
    </source>
</evidence>